<feature type="compositionally biased region" description="Basic and acidic residues" evidence="6">
    <location>
        <begin position="52"/>
        <end position="61"/>
    </location>
</feature>
<sequence length="283" mass="31476">MNTPPPESSGSTPAPAPTRAAAPSPSYLGLHHPHHDDDIRLHSPALRQSPPLDERQHECPQGHEPPLALMLRTVDFAAYKHRCQRRKDLDQTPYINHTIAVAELLSSTGVTDIRVLQAAVLHDTVEDTHTTIDEVIRVFGPEVAAIVEECTDDTTLSGLERKAEQLRTAPLKSKEAQQVKLADKLHNLESISRSPPVGWTVRRVQAYFVWAKQVTDICAPSHPPLAERLQRLYETAHTRVNGEYFPCHPDVCGPLTDEEKKRVDPRFALCAAGDKPCPSPIFF</sequence>
<proteinExistence type="inferred from homology"/>
<dbReference type="Gene3D" id="1.10.3210.10">
    <property type="entry name" value="Hypothetical protein af1432"/>
    <property type="match status" value="1"/>
</dbReference>
<feature type="compositionally biased region" description="Low complexity" evidence="6">
    <location>
        <begin position="8"/>
        <end position="26"/>
    </location>
</feature>
<gene>
    <name evidence="8" type="ORF">Q8F55_000798</name>
</gene>
<evidence type="ECO:0000259" key="7">
    <source>
        <dbReference type="SMART" id="SM00471"/>
    </source>
</evidence>
<dbReference type="SUPFAM" id="SSF109604">
    <property type="entry name" value="HD-domain/PDEase-like"/>
    <property type="match status" value="1"/>
</dbReference>
<organism evidence="8 9">
    <name type="scientific">Vanrija albida</name>
    <dbReference type="NCBI Taxonomy" id="181172"/>
    <lineage>
        <taxon>Eukaryota</taxon>
        <taxon>Fungi</taxon>
        <taxon>Dikarya</taxon>
        <taxon>Basidiomycota</taxon>
        <taxon>Agaricomycotina</taxon>
        <taxon>Tremellomycetes</taxon>
        <taxon>Trichosporonales</taxon>
        <taxon>Trichosporonaceae</taxon>
        <taxon>Vanrija</taxon>
    </lineage>
</organism>
<evidence type="ECO:0000256" key="1">
    <source>
        <dbReference type="ARBA" id="ARBA00037781"/>
    </source>
</evidence>
<dbReference type="PANTHER" id="PTHR46246:SF1">
    <property type="entry name" value="GUANOSINE-3',5'-BIS(DIPHOSPHATE) 3'-PYROPHOSPHOHYDROLASE MESH1"/>
    <property type="match status" value="1"/>
</dbReference>
<comment type="caution">
    <text evidence="8">The sequence shown here is derived from an EMBL/GenBank/DDBJ whole genome shotgun (WGS) entry which is preliminary data.</text>
</comment>
<protein>
    <recommendedName>
        <fullName evidence="3">Guanosine-3',5'-bis(diphosphate) 3'-pyrophosphohydrolase MESH1</fullName>
    </recommendedName>
    <alternativeName>
        <fullName evidence="4">Metazoan SpoT homolog 1</fullName>
    </alternativeName>
    <alternativeName>
        <fullName evidence="5">Penta-phosphate guanosine-3'-pyrophosphohydrolase</fullName>
    </alternativeName>
</protein>
<dbReference type="InterPro" id="IPR003607">
    <property type="entry name" value="HD/PDEase_dom"/>
</dbReference>
<dbReference type="GeneID" id="95981841"/>
<dbReference type="CDD" id="cd00077">
    <property type="entry name" value="HDc"/>
    <property type="match status" value="1"/>
</dbReference>
<evidence type="ECO:0000313" key="8">
    <source>
        <dbReference type="EMBL" id="KAL1413049.1"/>
    </source>
</evidence>
<evidence type="ECO:0000256" key="2">
    <source>
        <dbReference type="ARBA" id="ARBA00038354"/>
    </source>
</evidence>
<evidence type="ECO:0000256" key="3">
    <source>
        <dbReference type="ARBA" id="ARBA00040793"/>
    </source>
</evidence>
<feature type="region of interest" description="Disordered" evidence="6">
    <location>
        <begin position="1"/>
        <end position="65"/>
    </location>
</feature>
<comment type="function">
    <text evidence="1">ppGpp hydrolyzing enzyme involved in starvation response.</text>
</comment>
<accession>A0ABR3QEB4</accession>
<comment type="similarity">
    <text evidence="2">Belongs to the MESH1 family.</text>
</comment>
<dbReference type="InterPro" id="IPR052194">
    <property type="entry name" value="MESH1"/>
</dbReference>
<keyword evidence="9" id="KW-1185">Reference proteome</keyword>
<dbReference type="SMART" id="SM00471">
    <property type="entry name" value="HDc"/>
    <property type="match status" value="1"/>
</dbReference>
<evidence type="ECO:0000256" key="4">
    <source>
        <dbReference type="ARBA" id="ARBA00041464"/>
    </source>
</evidence>
<dbReference type="Pfam" id="PF13328">
    <property type="entry name" value="HD_4"/>
    <property type="match status" value="1"/>
</dbReference>
<evidence type="ECO:0000313" key="9">
    <source>
        <dbReference type="Proteomes" id="UP001565368"/>
    </source>
</evidence>
<name>A0ABR3QEB4_9TREE</name>
<evidence type="ECO:0000256" key="6">
    <source>
        <dbReference type="SAM" id="MobiDB-lite"/>
    </source>
</evidence>
<dbReference type="PANTHER" id="PTHR46246">
    <property type="entry name" value="GUANOSINE-3',5'-BIS(DIPHOSPHATE) 3'-PYROPHOSPHOHYDROLASE MESH1"/>
    <property type="match status" value="1"/>
</dbReference>
<dbReference type="Proteomes" id="UP001565368">
    <property type="component" value="Unassembled WGS sequence"/>
</dbReference>
<feature type="domain" description="HD/PDEase" evidence="7">
    <location>
        <begin position="90"/>
        <end position="197"/>
    </location>
</feature>
<dbReference type="RefSeq" id="XP_069212993.1">
    <property type="nucleotide sequence ID" value="XM_069349449.1"/>
</dbReference>
<dbReference type="EMBL" id="JBBXJM010000001">
    <property type="protein sequence ID" value="KAL1413049.1"/>
    <property type="molecule type" value="Genomic_DNA"/>
</dbReference>
<evidence type="ECO:0000256" key="5">
    <source>
        <dbReference type="ARBA" id="ARBA00041770"/>
    </source>
</evidence>
<reference evidence="8 9" key="1">
    <citation type="submission" date="2023-08" db="EMBL/GenBank/DDBJ databases">
        <title>Annotated Genome Sequence of Vanrija albida AlHP1.</title>
        <authorList>
            <person name="Herzog R."/>
        </authorList>
    </citation>
    <scope>NUCLEOTIDE SEQUENCE [LARGE SCALE GENOMIC DNA]</scope>
    <source>
        <strain evidence="8 9">AlHP1</strain>
    </source>
</reference>